<sequence length="162" mass="17427">MDGRKQVTSSSSSFPSDLFGAKNSSSSSSSGIFGSVFSASSTVVGKESSNSELIGSSRKQESASQFWNTKQGVPGKYADNREGHGHGILNKDRNSIYQGETVEPCCLSSSLYYGGQEVYTQSSSSRVSESKPIFKKDGEDDPNGNNLNSASRGNWWQGSLYY</sequence>
<dbReference type="KEGG" id="nnu:104597064"/>
<proteinExistence type="predicted"/>
<dbReference type="GeneID" id="104597064"/>
<evidence type="ECO:0000313" key="2">
    <source>
        <dbReference type="Proteomes" id="UP000189703"/>
    </source>
</evidence>
<feature type="region of interest" description="Disordered" evidence="1">
    <location>
        <begin position="1"/>
        <end position="30"/>
    </location>
</feature>
<feature type="compositionally biased region" description="Polar residues" evidence="1">
    <location>
        <begin position="62"/>
        <end position="71"/>
    </location>
</feature>
<feature type="region of interest" description="Disordered" evidence="1">
    <location>
        <begin position="47"/>
        <end position="94"/>
    </location>
</feature>
<gene>
    <name evidence="3" type="primary">LOC104597064</name>
</gene>
<keyword evidence="2" id="KW-1185">Reference proteome</keyword>
<dbReference type="AlphaFoldDB" id="A0A1U7ZR76"/>
<dbReference type="RefSeq" id="XP_010256755.1">
    <property type="nucleotide sequence ID" value="XM_010258453.2"/>
</dbReference>
<dbReference type="PANTHER" id="PTHR33738">
    <property type="entry name" value="EMB|CAB82975.1"/>
    <property type="match status" value="1"/>
</dbReference>
<feature type="compositionally biased region" description="Basic and acidic residues" evidence="1">
    <location>
        <begin position="128"/>
        <end position="138"/>
    </location>
</feature>
<accession>A0A1U7ZR76</accession>
<dbReference type="Proteomes" id="UP000189703">
    <property type="component" value="Unplaced"/>
</dbReference>
<dbReference type="FunCoup" id="A0A1U7ZR76">
    <property type="interactions" value="78"/>
</dbReference>
<evidence type="ECO:0000313" key="3">
    <source>
        <dbReference type="RefSeq" id="XP_010256755.1"/>
    </source>
</evidence>
<feature type="region of interest" description="Disordered" evidence="1">
    <location>
        <begin position="119"/>
        <end position="153"/>
    </location>
</feature>
<organism evidence="2 3">
    <name type="scientific">Nelumbo nucifera</name>
    <name type="common">Sacred lotus</name>
    <dbReference type="NCBI Taxonomy" id="4432"/>
    <lineage>
        <taxon>Eukaryota</taxon>
        <taxon>Viridiplantae</taxon>
        <taxon>Streptophyta</taxon>
        <taxon>Embryophyta</taxon>
        <taxon>Tracheophyta</taxon>
        <taxon>Spermatophyta</taxon>
        <taxon>Magnoliopsida</taxon>
        <taxon>Proteales</taxon>
        <taxon>Nelumbonaceae</taxon>
        <taxon>Nelumbo</taxon>
    </lineage>
</organism>
<dbReference type="OrthoDB" id="1733797at2759"/>
<dbReference type="eggNOG" id="ENOG502S2FB">
    <property type="taxonomic scope" value="Eukaryota"/>
</dbReference>
<feature type="compositionally biased region" description="Polar residues" evidence="1">
    <location>
        <begin position="143"/>
        <end position="153"/>
    </location>
</feature>
<evidence type="ECO:0000256" key="1">
    <source>
        <dbReference type="SAM" id="MobiDB-lite"/>
    </source>
</evidence>
<dbReference type="PANTHER" id="PTHR33738:SF8">
    <property type="entry name" value="OS05G0454500 PROTEIN"/>
    <property type="match status" value="1"/>
</dbReference>
<dbReference type="InParanoid" id="A0A1U7ZR76"/>
<reference evidence="3" key="1">
    <citation type="submission" date="2025-08" db="UniProtKB">
        <authorList>
            <consortium name="RefSeq"/>
        </authorList>
    </citation>
    <scope>IDENTIFICATION</scope>
</reference>
<protein>
    <submittedName>
        <fullName evidence="3">Uncharacterized protein LOC104597064</fullName>
    </submittedName>
</protein>
<feature type="compositionally biased region" description="Basic and acidic residues" evidence="1">
    <location>
        <begin position="78"/>
        <end position="94"/>
    </location>
</feature>
<dbReference type="OMA" id="EYWQKQS"/>
<name>A0A1U7ZR76_NELNU</name>